<dbReference type="SUPFAM" id="SSF53383">
    <property type="entry name" value="PLP-dependent transferases"/>
    <property type="match status" value="1"/>
</dbReference>
<dbReference type="InterPro" id="IPR015422">
    <property type="entry name" value="PyrdxlP-dep_Trfase_small"/>
</dbReference>
<reference evidence="3 4" key="1">
    <citation type="journal article" date="2016" name="Genome Biol. Evol.">
        <title>Comparative Genomics of Campylobacter fetus from Reptiles and Mammals Reveals Divergent Evolution in Host-Associated Lineages.</title>
        <authorList>
            <person name="Gilbert M.J."/>
            <person name="Miller W.G."/>
            <person name="Yee E."/>
            <person name="Zomer A.L."/>
            <person name="van der Graaf-van Bloois L."/>
            <person name="Fitzgerald C."/>
            <person name="Forbes K.J."/>
            <person name="Meric G."/>
            <person name="Sheppard S.K."/>
            <person name="Wagenaar J.A."/>
            <person name="Duim B."/>
        </authorList>
    </citation>
    <scope>NUCLEOTIDE SEQUENCE [LARGE SCALE GENOMIC DNA]</scope>
    <source>
        <strain evidence="3 4">12S02225-3</strain>
    </source>
</reference>
<proteinExistence type="predicted"/>
<sequence>MLNLEKVRENIILKEGIYYFDWTASGLGYKGVEDEILRVLHTYSNTHSECSDCAKITTNYYENARSGLKILLEISDDFYLLPCGFGSTAAIKKFQEIMGIYIPPATKAVLGNLNIDKNNLPLVIVSPYEHHSNEVSFRSGLCEIYRVPLALDGGIHWGELDRVLKINKNRKIIASFSAASNVTGVKTDIVNLYKMVKKYNGIVALDASSISAYENIPCDLYDALFISPHKLLGGVGSSGLLVIKKELCNGTQPTFAGGGTVSYVSRKSVKYLDNIELLEDAGTPGITELIRSYLAFKLRNDISLDRIKKIEQQHLEYFEDGLRSIKNMICYCPKSISRLPIFSFNIKDVSAYSLANTLSIKFGVQSRAGCACAGPYGHDLLGLKDDDEFLNKPGFVRVSLHYTHTKDDMDYLLNSIKEAVSKKLIDP</sequence>
<gene>
    <name evidence="3" type="ORF">CFT12S02225_01190</name>
</gene>
<evidence type="ECO:0000256" key="1">
    <source>
        <dbReference type="ARBA" id="ARBA00022898"/>
    </source>
</evidence>
<evidence type="ECO:0000259" key="2">
    <source>
        <dbReference type="Pfam" id="PF00266"/>
    </source>
</evidence>
<keyword evidence="1" id="KW-0663">Pyridoxal phosphate</keyword>
<feature type="domain" description="Aminotransferase class V" evidence="2">
    <location>
        <begin position="122"/>
        <end position="412"/>
    </location>
</feature>
<dbReference type="RefSeq" id="WP_058909429.1">
    <property type="nucleotide sequence ID" value="NZ_CP027287.1"/>
</dbReference>
<dbReference type="InterPro" id="IPR015424">
    <property type="entry name" value="PyrdxlP-dep_Trfase"/>
</dbReference>
<organism evidence="3 4">
    <name type="scientific">Campylobacter fetus subsp. testudinum</name>
    <dbReference type="NCBI Taxonomy" id="1507806"/>
    <lineage>
        <taxon>Bacteria</taxon>
        <taxon>Pseudomonadati</taxon>
        <taxon>Campylobacterota</taxon>
        <taxon>Epsilonproteobacteria</taxon>
        <taxon>Campylobacterales</taxon>
        <taxon>Campylobacteraceae</taxon>
        <taxon>Campylobacter</taxon>
    </lineage>
</organism>
<evidence type="ECO:0000313" key="4">
    <source>
        <dbReference type="Proteomes" id="UP000093100"/>
    </source>
</evidence>
<accession>A0AAX0HDL6</accession>
<dbReference type="Pfam" id="PF00266">
    <property type="entry name" value="Aminotran_5"/>
    <property type="match status" value="1"/>
</dbReference>
<name>A0AAX0HDL6_CAMFE</name>
<dbReference type="GO" id="GO:0008483">
    <property type="term" value="F:transaminase activity"/>
    <property type="evidence" value="ECO:0007669"/>
    <property type="project" value="UniProtKB-KW"/>
</dbReference>
<keyword evidence="3" id="KW-0032">Aminotransferase</keyword>
<comment type="caution">
    <text evidence="3">The sequence shown here is derived from an EMBL/GenBank/DDBJ whole genome shotgun (WGS) entry which is preliminary data.</text>
</comment>
<dbReference type="Gene3D" id="3.90.1150.10">
    <property type="entry name" value="Aspartate Aminotransferase, domain 1"/>
    <property type="match status" value="1"/>
</dbReference>
<keyword evidence="3" id="KW-0808">Transferase</keyword>
<evidence type="ECO:0000313" key="3">
    <source>
        <dbReference type="EMBL" id="OCR91700.1"/>
    </source>
</evidence>
<dbReference type="InterPro" id="IPR000192">
    <property type="entry name" value="Aminotrans_V_dom"/>
</dbReference>
<dbReference type="PANTHER" id="PTHR43686">
    <property type="entry name" value="SULFURTRANSFERASE-RELATED"/>
    <property type="match status" value="1"/>
</dbReference>
<dbReference type="PANTHER" id="PTHR43686:SF1">
    <property type="entry name" value="AMINOTRAN_5 DOMAIN-CONTAINING PROTEIN"/>
    <property type="match status" value="1"/>
</dbReference>
<dbReference type="AlphaFoldDB" id="A0AAX0HDL6"/>
<dbReference type="EMBL" id="LFLK01000001">
    <property type="protein sequence ID" value="OCR91700.1"/>
    <property type="molecule type" value="Genomic_DNA"/>
</dbReference>
<dbReference type="InterPro" id="IPR015421">
    <property type="entry name" value="PyrdxlP-dep_Trfase_major"/>
</dbReference>
<dbReference type="Gene3D" id="3.40.640.10">
    <property type="entry name" value="Type I PLP-dependent aspartate aminotransferase-like (Major domain)"/>
    <property type="match status" value="1"/>
</dbReference>
<dbReference type="Proteomes" id="UP000093100">
    <property type="component" value="Unassembled WGS sequence"/>
</dbReference>
<protein>
    <submittedName>
        <fullName evidence="3">Aminotransferase</fullName>
    </submittedName>
</protein>